<dbReference type="KEGG" id="glz:GLAREA_06560"/>
<dbReference type="AlphaFoldDB" id="S3D514"/>
<dbReference type="RefSeq" id="XP_008078699.1">
    <property type="nucleotide sequence ID" value="XM_008080508.1"/>
</dbReference>
<accession>S3D514</accession>
<organism evidence="2 3">
    <name type="scientific">Glarea lozoyensis (strain ATCC 20868 / MF5171)</name>
    <dbReference type="NCBI Taxonomy" id="1116229"/>
    <lineage>
        <taxon>Eukaryota</taxon>
        <taxon>Fungi</taxon>
        <taxon>Dikarya</taxon>
        <taxon>Ascomycota</taxon>
        <taxon>Pezizomycotina</taxon>
        <taxon>Leotiomycetes</taxon>
        <taxon>Helotiales</taxon>
        <taxon>Helotiaceae</taxon>
        <taxon>Glarea</taxon>
    </lineage>
</organism>
<protein>
    <submittedName>
        <fullName evidence="2">Uncharacterized protein</fullName>
    </submittedName>
</protein>
<evidence type="ECO:0000313" key="3">
    <source>
        <dbReference type="Proteomes" id="UP000016922"/>
    </source>
</evidence>
<dbReference type="HOGENOM" id="CLU_2688038_0_0_1"/>
<keyword evidence="3" id="KW-1185">Reference proteome</keyword>
<dbReference type="GeneID" id="19465613"/>
<evidence type="ECO:0000313" key="2">
    <source>
        <dbReference type="EMBL" id="EPE33547.1"/>
    </source>
</evidence>
<dbReference type="Proteomes" id="UP000016922">
    <property type="component" value="Unassembled WGS sequence"/>
</dbReference>
<evidence type="ECO:0000256" key="1">
    <source>
        <dbReference type="SAM" id="MobiDB-lite"/>
    </source>
</evidence>
<sequence length="74" mass="7935">MAAMRFTTLDILNTLTRSGAHSEDPTTVAKTTFEHGAMTSPGSLSPPDLDCAMLRPGRSSKTSRLRRGAGLEEE</sequence>
<feature type="region of interest" description="Disordered" evidence="1">
    <location>
        <begin position="36"/>
        <end position="74"/>
    </location>
</feature>
<gene>
    <name evidence="2" type="ORF">GLAREA_06560</name>
</gene>
<reference evidence="2 3" key="1">
    <citation type="journal article" date="2013" name="BMC Genomics">
        <title>Genomics-driven discovery of the pneumocandin biosynthetic gene cluster in the fungus Glarea lozoyensis.</title>
        <authorList>
            <person name="Chen L."/>
            <person name="Yue Q."/>
            <person name="Zhang X."/>
            <person name="Xiang M."/>
            <person name="Wang C."/>
            <person name="Li S."/>
            <person name="Che Y."/>
            <person name="Ortiz-Lopez F.J."/>
            <person name="Bills G.F."/>
            <person name="Liu X."/>
            <person name="An Z."/>
        </authorList>
    </citation>
    <scope>NUCLEOTIDE SEQUENCE [LARGE SCALE GENOMIC DNA]</scope>
    <source>
        <strain evidence="3">ATCC 20868 / MF5171</strain>
    </source>
</reference>
<name>S3D514_GLAL2</name>
<proteinExistence type="predicted"/>
<dbReference type="EMBL" id="KE145357">
    <property type="protein sequence ID" value="EPE33547.1"/>
    <property type="molecule type" value="Genomic_DNA"/>
</dbReference>